<sequence>MSGSDLNPWAVLDPTHLQARYYAFEMGRRTNCEAVADQKV</sequence>
<keyword evidence="2" id="KW-1185">Reference proteome</keyword>
<reference evidence="1" key="1">
    <citation type="submission" date="2018-11" db="EMBL/GenBank/DDBJ databases">
        <authorList>
            <consortium name="Pathogen Informatics"/>
        </authorList>
    </citation>
    <scope>NUCLEOTIDE SEQUENCE</scope>
</reference>
<evidence type="ECO:0000313" key="1">
    <source>
        <dbReference type="EMBL" id="VEL40757.1"/>
    </source>
</evidence>
<evidence type="ECO:0000313" key="2">
    <source>
        <dbReference type="Proteomes" id="UP000784294"/>
    </source>
</evidence>
<dbReference type="Proteomes" id="UP000784294">
    <property type="component" value="Unassembled WGS sequence"/>
</dbReference>
<gene>
    <name evidence="1" type="ORF">PXEA_LOCUS34197</name>
</gene>
<dbReference type="EMBL" id="CAAALY010266320">
    <property type="protein sequence ID" value="VEL40757.1"/>
    <property type="molecule type" value="Genomic_DNA"/>
</dbReference>
<comment type="caution">
    <text evidence="1">The sequence shown here is derived from an EMBL/GenBank/DDBJ whole genome shotgun (WGS) entry which is preliminary data.</text>
</comment>
<protein>
    <submittedName>
        <fullName evidence="1">Uncharacterized protein</fullName>
    </submittedName>
</protein>
<dbReference type="AlphaFoldDB" id="A0A3S5FGW5"/>
<accession>A0A3S5FGW5</accession>
<organism evidence="1 2">
    <name type="scientific">Protopolystoma xenopodis</name>
    <dbReference type="NCBI Taxonomy" id="117903"/>
    <lineage>
        <taxon>Eukaryota</taxon>
        <taxon>Metazoa</taxon>
        <taxon>Spiralia</taxon>
        <taxon>Lophotrochozoa</taxon>
        <taxon>Platyhelminthes</taxon>
        <taxon>Monogenea</taxon>
        <taxon>Polyopisthocotylea</taxon>
        <taxon>Polystomatidea</taxon>
        <taxon>Polystomatidae</taxon>
        <taxon>Protopolystoma</taxon>
    </lineage>
</organism>
<proteinExistence type="predicted"/>
<name>A0A3S5FGW5_9PLAT</name>